<dbReference type="AlphaFoldDB" id="A0AAJ5ZFN7"/>
<reference evidence="3 4" key="1">
    <citation type="submission" date="2019-11" db="EMBL/GenBank/DDBJ databases">
        <authorList>
            <person name="Cho J.-C."/>
        </authorList>
    </citation>
    <scope>NUCLEOTIDE SEQUENCE [LARGE SCALE GENOMIC DNA]</scope>
    <source>
        <strain evidence="2 3">JH1073</strain>
        <strain evidence="1 4">JH702</strain>
    </source>
</reference>
<evidence type="ECO:0000313" key="3">
    <source>
        <dbReference type="Proteomes" id="UP001219901"/>
    </source>
</evidence>
<evidence type="ECO:0000313" key="1">
    <source>
        <dbReference type="EMBL" id="MDG0867062.1"/>
    </source>
</evidence>
<keyword evidence="3" id="KW-1185">Reference proteome</keyword>
<dbReference type="EMBL" id="CP046147">
    <property type="protein sequence ID" value="WFG38475.1"/>
    <property type="molecule type" value="Genomic_DNA"/>
</dbReference>
<evidence type="ECO:0000313" key="4">
    <source>
        <dbReference type="Proteomes" id="UP001321249"/>
    </source>
</evidence>
<sequence>MDSNNFPDCMSCDDGVLVPLSDFGAQGAAVHYKAWVCTNPDCEFNLKIRNGEIHINEPIIRGARVR</sequence>
<proteinExistence type="predicted"/>
<dbReference type="Proteomes" id="UP001321249">
    <property type="component" value="Unassembled WGS sequence"/>
</dbReference>
<protein>
    <submittedName>
        <fullName evidence="2">Uncharacterized protein</fullName>
    </submittedName>
</protein>
<evidence type="ECO:0000313" key="2">
    <source>
        <dbReference type="EMBL" id="WFG38475.1"/>
    </source>
</evidence>
<name>A0AAJ5ZFN7_9CHLR</name>
<accession>A0AAJ5ZFN7</accession>
<dbReference type="RefSeq" id="WP_342825036.1">
    <property type="nucleotide sequence ID" value="NZ_CP046146.1"/>
</dbReference>
<reference evidence="3" key="3">
    <citation type="submission" date="2023-06" db="EMBL/GenBank/DDBJ databases">
        <title>Pangenomics reveal diversification of enzyme families and niche specialization in globally abundant SAR202 bacteria.</title>
        <authorList>
            <person name="Saw J.H.W."/>
        </authorList>
    </citation>
    <scope>NUCLEOTIDE SEQUENCE [LARGE SCALE GENOMIC DNA]</scope>
    <source>
        <strain evidence="3">JH1073</strain>
    </source>
</reference>
<gene>
    <name evidence="1" type="ORF">GKO46_08245</name>
    <name evidence="2" type="ORF">GKO48_02250</name>
</gene>
<dbReference type="Proteomes" id="UP001219901">
    <property type="component" value="Chromosome"/>
</dbReference>
<reference evidence="2" key="2">
    <citation type="journal article" date="2023" name="Nat. Commun.">
        <title>Cultivation of marine bacteria of the SAR202 clade.</title>
        <authorList>
            <person name="Lim Y."/>
            <person name="Seo J.H."/>
            <person name="Giovannoni S.J."/>
            <person name="Kang I."/>
            <person name="Cho J.C."/>
        </authorList>
    </citation>
    <scope>NUCLEOTIDE SEQUENCE</scope>
    <source>
        <strain evidence="2">JH1073</strain>
    </source>
</reference>
<organism evidence="2 3">
    <name type="scientific">Candidatus Lucifugimonas marina</name>
    <dbReference type="NCBI Taxonomy" id="3038979"/>
    <lineage>
        <taxon>Bacteria</taxon>
        <taxon>Bacillati</taxon>
        <taxon>Chloroflexota</taxon>
        <taxon>Dehalococcoidia</taxon>
        <taxon>SAR202 cluster</taxon>
        <taxon>Candidatus Lucifugimonadales</taxon>
        <taxon>Candidatus Lucifugimonadaceae</taxon>
        <taxon>Candidatus Lucifugimonas</taxon>
    </lineage>
</organism>
<dbReference type="EMBL" id="WMBE01000002">
    <property type="protein sequence ID" value="MDG0867062.1"/>
    <property type="molecule type" value="Genomic_DNA"/>
</dbReference>